<dbReference type="EMBL" id="HBUE01234733">
    <property type="protein sequence ID" value="CAG6546517.1"/>
    <property type="molecule type" value="Transcribed_RNA"/>
</dbReference>
<feature type="region of interest" description="Disordered" evidence="1">
    <location>
        <begin position="1"/>
        <end position="35"/>
    </location>
</feature>
<feature type="compositionally biased region" description="Basic and acidic residues" evidence="1">
    <location>
        <begin position="87"/>
        <end position="98"/>
    </location>
</feature>
<dbReference type="AlphaFoldDB" id="A0A8D8MZD6"/>
<feature type="region of interest" description="Disordered" evidence="1">
    <location>
        <begin position="78"/>
        <end position="102"/>
    </location>
</feature>
<feature type="compositionally biased region" description="Basic and acidic residues" evidence="1">
    <location>
        <begin position="130"/>
        <end position="152"/>
    </location>
</feature>
<dbReference type="EMBL" id="HBUE01341634">
    <property type="protein sequence ID" value="CAG6598700.1"/>
    <property type="molecule type" value="Transcribed_RNA"/>
</dbReference>
<sequence>MEQMQVRRLPAPVGQVLRRDHQDGVDPLPGDAPLPEAQVRTRAGLPPAVQQVGRVQLCGRAAHPADACRRRVHAERAGPPGVGVLPQHDEQRAGRVRDAQVGPGRKLRHLHQPAGGERRRLRALVRGLGRREHQLRRDALPQDPAQHRDAAGRRGRPPVHRPVRPTAGVRFGGRLLQQHRPLPAG</sequence>
<protein>
    <submittedName>
        <fullName evidence="2">(northern house mosquito) hypothetical protein</fullName>
    </submittedName>
</protein>
<feature type="compositionally biased region" description="Basic residues" evidence="1">
    <location>
        <begin position="153"/>
        <end position="163"/>
    </location>
</feature>
<organism evidence="2">
    <name type="scientific">Culex pipiens</name>
    <name type="common">House mosquito</name>
    <dbReference type="NCBI Taxonomy" id="7175"/>
    <lineage>
        <taxon>Eukaryota</taxon>
        <taxon>Metazoa</taxon>
        <taxon>Ecdysozoa</taxon>
        <taxon>Arthropoda</taxon>
        <taxon>Hexapoda</taxon>
        <taxon>Insecta</taxon>
        <taxon>Pterygota</taxon>
        <taxon>Neoptera</taxon>
        <taxon>Endopterygota</taxon>
        <taxon>Diptera</taxon>
        <taxon>Nematocera</taxon>
        <taxon>Culicoidea</taxon>
        <taxon>Culicidae</taxon>
        <taxon>Culicinae</taxon>
        <taxon>Culicini</taxon>
        <taxon>Culex</taxon>
        <taxon>Culex</taxon>
    </lineage>
</organism>
<evidence type="ECO:0000313" key="2">
    <source>
        <dbReference type="EMBL" id="CAG6546517.1"/>
    </source>
</evidence>
<evidence type="ECO:0000256" key="1">
    <source>
        <dbReference type="SAM" id="MobiDB-lite"/>
    </source>
</evidence>
<accession>A0A8D8MZD6</accession>
<name>A0A8D8MZD6_CULPI</name>
<feature type="region of interest" description="Disordered" evidence="1">
    <location>
        <begin position="130"/>
        <end position="185"/>
    </location>
</feature>
<reference evidence="2" key="1">
    <citation type="submission" date="2021-05" db="EMBL/GenBank/DDBJ databases">
        <authorList>
            <person name="Alioto T."/>
            <person name="Alioto T."/>
            <person name="Gomez Garrido J."/>
        </authorList>
    </citation>
    <scope>NUCLEOTIDE SEQUENCE</scope>
</reference>
<proteinExistence type="predicted"/>